<name>A0ABX2N9F7_9FIRM</name>
<comment type="caution">
    <text evidence="2">The sequence shown here is derived from an EMBL/GenBank/DDBJ whole genome shotgun (WGS) entry which is preliminary data.</text>
</comment>
<dbReference type="RefSeq" id="WP_176269649.1">
    <property type="nucleotide sequence ID" value="NZ_JABVBA010000004.1"/>
</dbReference>
<gene>
    <name evidence="2" type="ORF">HV819_04690</name>
</gene>
<evidence type="ECO:0000313" key="2">
    <source>
        <dbReference type="EMBL" id="NVF11290.1"/>
    </source>
</evidence>
<evidence type="ECO:0000313" key="3">
    <source>
        <dbReference type="Proteomes" id="UP000540919"/>
    </source>
</evidence>
<organism evidence="2 3">
    <name type="scientific">Anaerococcus faecalis</name>
    <dbReference type="NCBI Taxonomy" id="2742993"/>
    <lineage>
        <taxon>Bacteria</taxon>
        <taxon>Bacillati</taxon>
        <taxon>Bacillota</taxon>
        <taxon>Tissierellia</taxon>
        <taxon>Tissierellales</taxon>
        <taxon>Peptoniphilaceae</taxon>
        <taxon>Anaerococcus</taxon>
    </lineage>
</organism>
<accession>A0ABX2N9F7</accession>
<protein>
    <submittedName>
        <fullName evidence="2">AAA family ATPase</fullName>
    </submittedName>
</protein>
<dbReference type="Proteomes" id="UP000540919">
    <property type="component" value="Unassembled WGS sequence"/>
</dbReference>
<sequence>MELVFSDKLLSRFTDIVTKNQIPGVNNANDFIDDIVNCLSLINPELEIGFQDIFFTNEYDYLEMKTYLGVMREDNSIIGYVSIIPPVVGSRNAYISQQVFAGSNLIINELLDSDYVNLYGKPLYILDICRDSLALSSAFNAYIMEKLGAYYQGLYNDYRKILFNHFKDTKFKYGFSTLKEYEEMYNEIISGSNEYFSVDENRKIVRFLSDKMDGKSSLTNEPYWFVMKAFLAAQLGYKEKYTLDISDISNNVIPNKTIDTFKNYVQKLNNLIPNFKQILMFGAPGTGKSYNVSKIIRSNLGMKNKIDVDTLSNVFRVTVYPDYDYNDFIGTIMPTVEKNGSNTNIIYKFMPGIFTRALEYAYLNPSVGTFLVIEEMSRGNVASIFGDVFQILDRNYYGDSEYFINNDVVINYLRTKGIVNSKLYIPSNLSIVGTLNTSDQNVNVMDTAFKRRFDFIYVSVDPVKNIKTGGFINEFEFKLYDNNNPIDFTWNKLYMTLNRFIVEKLGLNEDKQLGQFFVKFDNYNSYQEKFDAIKNKVLHYLWNDVQNISMNDSFSIFDEDIITFSELYKKFSQEQQIFSQDFMNTYK</sequence>
<feature type="domain" description="ATPase dynein-related AAA" evidence="1">
    <location>
        <begin position="278"/>
        <end position="453"/>
    </location>
</feature>
<keyword evidence="3" id="KW-1185">Reference proteome</keyword>
<dbReference type="PANTHER" id="PTHR37291:SF1">
    <property type="entry name" value="TYPE IV METHYL-DIRECTED RESTRICTION ENZYME ECOKMCRB SUBUNIT"/>
    <property type="match status" value="1"/>
</dbReference>
<proteinExistence type="predicted"/>
<dbReference type="Pfam" id="PF07728">
    <property type="entry name" value="AAA_5"/>
    <property type="match status" value="1"/>
</dbReference>
<dbReference type="Gene3D" id="3.40.50.300">
    <property type="entry name" value="P-loop containing nucleotide triphosphate hydrolases"/>
    <property type="match status" value="1"/>
</dbReference>
<dbReference type="InterPro" id="IPR052934">
    <property type="entry name" value="Methyl-DNA_Rec/Restrict_Enz"/>
</dbReference>
<dbReference type="EMBL" id="JABVBA010000004">
    <property type="protein sequence ID" value="NVF11290.1"/>
    <property type="molecule type" value="Genomic_DNA"/>
</dbReference>
<dbReference type="PANTHER" id="PTHR37291">
    <property type="entry name" value="5-METHYLCYTOSINE-SPECIFIC RESTRICTION ENZYME B"/>
    <property type="match status" value="1"/>
</dbReference>
<dbReference type="SUPFAM" id="SSF52540">
    <property type="entry name" value="P-loop containing nucleoside triphosphate hydrolases"/>
    <property type="match status" value="1"/>
</dbReference>
<dbReference type="InterPro" id="IPR027417">
    <property type="entry name" value="P-loop_NTPase"/>
</dbReference>
<dbReference type="InterPro" id="IPR011704">
    <property type="entry name" value="ATPase_dyneun-rel_AAA"/>
</dbReference>
<evidence type="ECO:0000259" key="1">
    <source>
        <dbReference type="Pfam" id="PF07728"/>
    </source>
</evidence>
<reference evidence="2 3" key="1">
    <citation type="submission" date="2020-06" db="EMBL/GenBank/DDBJ databases">
        <title>Anaerococcus sp. nov., isolated form swine feces.</title>
        <authorList>
            <person name="Yu S."/>
        </authorList>
    </citation>
    <scope>NUCLEOTIDE SEQUENCE [LARGE SCALE GENOMIC DNA]</scope>
    <source>
        <strain evidence="2 3">AGMB00486</strain>
    </source>
</reference>